<evidence type="ECO:0000313" key="6">
    <source>
        <dbReference type="EMBL" id="CEK59533.1"/>
    </source>
</evidence>
<keyword evidence="4" id="KW-1133">Transmembrane helix</keyword>
<dbReference type="GO" id="GO:0007097">
    <property type="term" value="P:nuclear migration"/>
    <property type="evidence" value="ECO:0007669"/>
    <property type="project" value="TreeGrafter"/>
</dbReference>
<proteinExistence type="predicted"/>
<accession>A0A0B6YTI0</accession>
<dbReference type="GO" id="GO:0005737">
    <property type="term" value="C:cytoplasm"/>
    <property type="evidence" value="ECO:0007669"/>
    <property type="project" value="TreeGrafter"/>
</dbReference>
<evidence type="ECO:0000256" key="2">
    <source>
        <dbReference type="ARBA" id="ARBA00022692"/>
    </source>
</evidence>
<dbReference type="CDD" id="cd00176">
    <property type="entry name" value="SPEC"/>
    <property type="match status" value="1"/>
</dbReference>
<dbReference type="InterPro" id="IPR052403">
    <property type="entry name" value="LINC-complex_assoc"/>
</dbReference>
<comment type="subcellular location">
    <subcellularLocation>
        <location evidence="1">Membrane</location>
    </subcellularLocation>
</comment>
<keyword evidence="2" id="KW-0812">Transmembrane</keyword>
<evidence type="ECO:0000256" key="4">
    <source>
        <dbReference type="ARBA" id="ARBA00022989"/>
    </source>
</evidence>
<feature type="non-terminal residue" evidence="6">
    <location>
        <position position="1"/>
    </location>
</feature>
<sequence length="186" mass="20691">SHEQVLKWLNDMERRLSDIQSKADLSEKKAELQRIKGMYEDIVMYDNMVKSVTGKASNLTDRSPTSRSTINTSEILTKYNNVKEQATTLLAGSQQSVTLHQDFHDNCHSFLSWLQMAAEKFTTCCDTFGDKSTIEAKVERAKLLLASLSQGTQLLSQATKAGEATLPSTSAAGQMKIRQELQKISA</sequence>
<feature type="non-terminal residue" evidence="6">
    <location>
        <position position="186"/>
    </location>
</feature>
<dbReference type="PANTHER" id="PTHR47535">
    <property type="entry name" value="MUSCLE-SPECIFIC PROTEIN 300 KDA, ISOFORM G"/>
    <property type="match status" value="1"/>
</dbReference>
<keyword evidence="5" id="KW-0472">Membrane</keyword>
<gene>
    <name evidence="6" type="primary">ORF36628</name>
</gene>
<dbReference type="EMBL" id="HACG01012668">
    <property type="protein sequence ID" value="CEK59533.1"/>
    <property type="molecule type" value="Transcribed_RNA"/>
</dbReference>
<dbReference type="AlphaFoldDB" id="A0A0B6YTI0"/>
<organism evidence="6">
    <name type="scientific">Arion vulgaris</name>
    <dbReference type="NCBI Taxonomy" id="1028688"/>
    <lineage>
        <taxon>Eukaryota</taxon>
        <taxon>Metazoa</taxon>
        <taxon>Spiralia</taxon>
        <taxon>Lophotrochozoa</taxon>
        <taxon>Mollusca</taxon>
        <taxon>Gastropoda</taxon>
        <taxon>Heterobranchia</taxon>
        <taxon>Euthyneura</taxon>
        <taxon>Panpulmonata</taxon>
        <taxon>Eupulmonata</taxon>
        <taxon>Stylommatophora</taxon>
        <taxon>Helicina</taxon>
        <taxon>Arionoidea</taxon>
        <taxon>Arionidae</taxon>
        <taxon>Arion</taxon>
    </lineage>
</organism>
<keyword evidence="3" id="KW-0677">Repeat</keyword>
<dbReference type="SUPFAM" id="SSF46966">
    <property type="entry name" value="Spectrin repeat"/>
    <property type="match status" value="2"/>
</dbReference>
<evidence type="ECO:0000256" key="3">
    <source>
        <dbReference type="ARBA" id="ARBA00022737"/>
    </source>
</evidence>
<dbReference type="InterPro" id="IPR018159">
    <property type="entry name" value="Spectrin/alpha-actinin"/>
</dbReference>
<evidence type="ECO:0000256" key="1">
    <source>
        <dbReference type="ARBA" id="ARBA00004370"/>
    </source>
</evidence>
<protein>
    <submittedName>
        <fullName evidence="6">Uncharacterized protein</fullName>
    </submittedName>
</protein>
<dbReference type="GO" id="GO:0051015">
    <property type="term" value="F:actin filament binding"/>
    <property type="evidence" value="ECO:0007669"/>
    <property type="project" value="TreeGrafter"/>
</dbReference>
<dbReference type="Gene3D" id="1.20.58.60">
    <property type="match status" value="1"/>
</dbReference>
<name>A0A0B6YTI0_9EUPU</name>
<dbReference type="GO" id="GO:0034993">
    <property type="term" value="C:meiotic nuclear membrane microtubule tethering complex"/>
    <property type="evidence" value="ECO:0007669"/>
    <property type="project" value="TreeGrafter"/>
</dbReference>
<dbReference type="GO" id="GO:0005640">
    <property type="term" value="C:nuclear outer membrane"/>
    <property type="evidence" value="ECO:0007669"/>
    <property type="project" value="TreeGrafter"/>
</dbReference>
<evidence type="ECO:0000256" key="5">
    <source>
        <dbReference type="ARBA" id="ARBA00023136"/>
    </source>
</evidence>
<reference evidence="6" key="1">
    <citation type="submission" date="2014-12" db="EMBL/GenBank/DDBJ databases">
        <title>Insight into the proteome of Arion vulgaris.</title>
        <authorList>
            <person name="Aradska J."/>
            <person name="Bulat T."/>
            <person name="Smidak R."/>
            <person name="Sarate P."/>
            <person name="Gangsoo J."/>
            <person name="Sialana F."/>
            <person name="Bilban M."/>
            <person name="Lubec G."/>
        </authorList>
    </citation>
    <scope>NUCLEOTIDE SEQUENCE</scope>
    <source>
        <tissue evidence="6">Skin</tissue>
    </source>
</reference>
<dbReference type="PANTHER" id="PTHR47535:SF1">
    <property type="entry name" value="NESPRIN-1"/>
    <property type="match status" value="1"/>
</dbReference>